<dbReference type="InterPro" id="IPR017946">
    <property type="entry name" value="PLC-like_Pdiesterase_TIM-brl"/>
</dbReference>
<dbReference type="EMBL" id="ML975163">
    <property type="protein sequence ID" value="KAF1811130.1"/>
    <property type="molecule type" value="Genomic_DNA"/>
</dbReference>
<sequence>MKPSIPSLISLLFLPAYAQLESSGSTYVLSGTILNSIVPDEVPTGTEASYISYTGTRTISTTGTFGSGQSEPVPTLLNVTETSGSSATTQEVTLIGGNSTRNATQTTTSAQPINTQPCNNYLEFCTRRYSNITEVAAHNSPFSRQGNAASNQYLGVIDQLNDGVRMLQGQVHSVNDTMYLCHSSCDMLNVGTLEDYLKTVAGWVRQHPYDVLTIILGNANLVEVGNFTAPIQNSGITPNLYVPPEIPMSVERWPTLSEMILRQKRVVFFLDYKADQEEVPYILDEFSQIWETPFSPTDVNFPCTQERPPDLSREQALSRMYIANHNLNIEVGVMGVDLLIPNTASINQTNSVDGNGSLGLMANTCISDWGRPPNFLLVDHYNIGNGSVFEVAAQLNNVKYNRTCCGQGTSPGSRVAMKSWLHLILPVASILILTH</sequence>
<feature type="chain" id="PRO_5044631705" evidence="1">
    <location>
        <begin position="19"/>
        <end position="435"/>
    </location>
</feature>
<evidence type="ECO:0000313" key="2">
    <source>
        <dbReference type="EMBL" id="KAF1811130.1"/>
    </source>
</evidence>
<dbReference type="GO" id="GO:0006629">
    <property type="term" value="P:lipid metabolic process"/>
    <property type="evidence" value="ECO:0007669"/>
    <property type="project" value="InterPro"/>
</dbReference>
<dbReference type="GeneID" id="54423821"/>
<dbReference type="PANTHER" id="PTHR13593:SF140">
    <property type="entry name" value="PLC-LIKE PHOSPHODIESTERASE"/>
    <property type="match status" value="1"/>
</dbReference>
<evidence type="ECO:0000313" key="4">
    <source>
        <dbReference type="RefSeq" id="XP_033532761.1"/>
    </source>
</evidence>
<dbReference type="RefSeq" id="XP_033532761.1">
    <property type="nucleotide sequence ID" value="XM_033683251.1"/>
</dbReference>
<proteinExistence type="predicted"/>
<evidence type="ECO:0000256" key="1">
    <source>
        <dbReference type="SAM" id="SignalP"/>
    </source>
</evidence>
<keyword evidence="1" id="KW-0732">Signal</keyword>
<organism evidence="2">
    <name type="scientific">Eremomyces bilateralis CBS 781.70</name>
    <dbReference type="NCBI Taxonomy" id="1392243"/>
    <lineage>
        <taxon>Eukaryota</taxon>
        <taxon>Fungi</taxon>
        <taxon>Dikarya</taxon>
        <taxon>Ascomycota</taxon>
        <taxon>Pezizomycotina</taxon>
        <taxon>Dothideomycetes</taxon>
        <taxon>Dothideomycetes incertae sedis</taxon>
        <taxon>Eremomycetales</taxon>
        <taxon>Eremomycetaceae</taxon>
        <taxon>Eremomyces</taxon>
    </lineage>
</organism>
<name>A0A6G1FZN6_9PEZI</name>
<dbReference type="InterPro" id="IPR051057">
    <property type="entry name" value="PI-PLC_domain"/>
</dbReference>
<dbReference type="Proteomes" id="UP000504638">
    <property type="component" value="Unplaced"/>
</dbReference>
<dbReference type="GO" id="GO:0008081">
    <property type="term" value="F:phosphoric diester hydrolase activity"/>
    <property type="evidence" value="ECO:0007669"/>
    <property type="project" value="InterPro"/>
</dbReference>
<feature type="signal peptide" evidence="1">
    <location>
        <begin position="1"/>
        <end position="18"/>
    </location>
</feature>
<dbReference type="OrthoDB" id="7984201at2759"/>
<accession>A0A6G1FZN6</accession>
<dbReference type="AlphaFoldDB" id="A0A6G1FZN6"/>
<protein>
    <submittedName>
        <fullName evidence="2 4">PLC-like phosphodiesterase</fullName>
    </submittedName>
</protein>
<reference evidence="4" key="3">
    <citation type="submission" date="2025-04" db="UniProtKB">
        <authorList>
            <consortium name="RefSeq"/>
        </authorList>
    </citation>
    <scope>IDENTIFICATION</scope>
    <source>
        <strain evidence="4">CBS 781.70</strain>
    </source>
</reference>
<dbReference type="SUPFAM" id="SSF51695">
    <property type="entry name" value="PLC-like phosphodiesterases"/>
    <property type="match status" value="1"/>
</dbReference>
<dbReference type="Pfam" id="PF26146">
    <property type="entry name" value="PI-PLC_X"/>
    <property type="match status" value="1"/>
</dbReference>
<reference evidence="2 4" key="1">
    <citation type="submission" date="2020-01" db="EMBL/GenBank/DDBJ databases">
        <authorList>
            <consortium name="DOE Joint Genome Institute"/>
            <person name="Haridas S."/>
            <person name="Albert R."/>
            <person name="Binder M."/>
            <person name="Bloem J."/>
            <person name="Labutti K."/>
            <person name="Salamov A."/>
            <person name="Andreopoulos B."/>
            <person name="Baker S.E."/>
            <person name="Barry K."/>
            <person name="Bills G."/>
            <person name="Bluhm B.H."/>
            <person name="Cannon C."/>
            <person name="Castanera R."/>
            <person name="Culley D.E."/>
            <person name="Daum C."/>
            <person name="Ezra D."/>
            <person name="Gonzalez J.B."/>
            <person name="Henrissat B."/>
            <person name="Kuo A."/>
            <person name="Liang C."/>
            <person name="Lipzen A."/>
            <person name="Lutzoni F."/>
            <person name="Magnuson J."/>
            <person name="Mondo S."/>
            <person name="Nolan M."/>
            <person name="Ohm R."/>
            <person name="Pangilinan J."/>
            <person name="Park H.-J."/>
            <person name="Ramirez L."/>
            <person name="Alfaro M."/>
            <person name="Sun H."/>
            <person name="Tritt A."/>
            <person name="Yoshinaga Y."/>
            <person name="Zwiers L.-H."/>
            <person name="Turgeon B.G."/>
            <person name="Goodwin S.B."/>
            <person name="Spatafora J.W."/>
            <person name="Crous P.W."/>
            <person name="Grigoriev I.V."/>
        </authorList>
    </citation>
    <scope>NUCLEOTIDE SEQUENCE</scope>
    <source>
        <strain evidence="2 4">CBS 781.70</strain>
    </source>
</reference>
<gene>
    <name evidence="2 4" type="ORF">P152DRAFT_79628</name>
</gene>
<reference evidence="4" key="2">
    <citation type="submission" date="2020-04" db="EMBL/GenBank/DDBJ databases">
        <authorList>
            <consortium name="NCBI Genome Project"/>
        </authorList>
    </citation>
    <scope>NUCLEOTIDE SEQUENCE</scope>
    <source>
        <strain evidence="4">CBS 781.70</strain>
    </source>
</reference>
<dbReference type="PANTHER" id="PTHR13593">
    <property type="match status" value="1"/>
</dbReference>
<keyword evidence="3" id="KW-1185">Reference proteome</keyword>
<dbReference type="Gene3D" id="3.20.20.190">
    <property type="entry name" value="Phosphatidylinositol (PI) phosphodiesterase"/>
    <property type="match status" value="1"/>
</dbReference>
<evidence type="ECO:0000313" key="3">
    <source>
        <dbReference type="Proteomes" id="UP000504638"/>
    </source>
</evidence>